<organism evidence="1">
    <name type="scientific">Timema cristinae</name>
    <name type="common">Walking stick</name>
    <dbReference type="NCBI Taxonomy" id="61476"/>
    <lineage>
        <taxon>Eukaryota</taxon>
        <taxon>Metazoa</taxon>
        <taxon>Ecdysozoa</taxon>
        <taxon>Arthropoda</taxon>
        <taxon>Hexapoda</taxon>
        <taxon>Insecta</taxon>
        <taxon>Pterygota</taxon>
        <taxon>Neoptera</taxon>
        <taxon>Polyneoptera</taxon>
        <taxon>Phasmatodea</taxon>
        <taxon>Timematodea</taxon>
        <taxon>Timematoidea</taxon>
        <taxon>Timematidae</taxon>
        <taxon>Timema</taxon>
    </lineage>
</organism>
<accession>A0A7R9DT90</accession>
<reference evidence="1" key="1">
    <citation type="submission" date="2020-11" db="EMBL/GenBank/DDBJ databases">
        <authorList>
            <person name="Tran Van P."/>
        </authorList>
    </citation>
    <scope>NUCLEOTIDE SEQUENCE</scope>
</reference>
<protein>
    <submittedName>
        <fullName evidence="1">Uncharacterized protein</fullName>
    </submittedName>
</protein>
<name>A0A7R9DT90_TIMCR</name>
<evidence type="ECO:0000313" key="1">
    <source>
        <dbReference type="EMBL" id="CAD7419316.1"/>
    </source>
</evidence>
<dbReference type="EMBL" id="OC348771">
    <property type="protein sequence ID" value="CAD7419316.1"/>
    <property type="molecule type" value="Genomic_DNA"/>
</dbReference>
<proteinExistence type="predicted"/>
<gene>
    <name evidence="1" type="ORF">TCEB3V08_LOCUS13724</name>
</gene>
<sequence>MNVWTRVMQTSWRLYTPAPTRWGGWDLWDMQTFTPTMGAVTSLDVTQVTHTRCLLPENCQFFTICARLSDERINRTRSCDKSATGKISNGFYSRNRFKVYFHDSHLFTINY</sequence>
<dbReference type="AlphaFoldDB" id="A0A7R9DT90"/>